<dbReference type="GO" id="GO:0046081">
    <property type="term" value="P:dUTP catabolic process"/>
    <property type="evidence" value="ECO:0007669"/>
    <property type="project" value="TreeGrafter"/>
</dbReference>
<dbReference type="AlphaFoldDB" id="A0A9D1RFW6"/>
<evidence type="ECO:0000256" key="4">
    <source>
        <dbReference type="ARBA" id="ARBA00074799"/>
    </source>
</evidence>
<reference evidence="7" key="1">
    <citation type="journal article" date="2021" name="PeerJ">
        <title>Extensive microbial diversity within the chicken gut microbiome revealed by metagenomics and culture.</title>
        <authorList>
            <person name="Gilroy R."/>
            <person name="Ravi A."/>
            <person name="Getino M."/>
            <person name="Pursley I."/>
            <person name="Horton D.L."/>
            <person name="Alikhan N.F."/>
            <person name="Baker D."/>
            <person name="Gharbi K."/>
            <person name="Hall N."/>
            <person name="Watson M."/>
            <person name="Adriaenssens E.M."/>
            <person name="Foster-Nyarko E."/>
            <person name="Jarju S."/>
            <person name="Secka A."/>
            <person name="Antonio M."/>
            <person name="Oren A."/>
            <person name="Chaudhuri R.R."/>
            <person name="La Ragione R."/>
            <person name="Hildebrand F."/>
            <person name="Pallen M.J."/>
        </authorList>
    </citation>
    <scope>NUCLEOTIDE SEQUENCE</scope>
    <source>
        <strain evidence="7">Gambia16-930</strain>
    </source>
</reference>
<dbReference type="GO" id="GO:0047693">
    <property type="term" value="F:ATP diphosphatase activity"/>
    <property type="evidence" value="ECO:0007669"/>
    <property type="project" value="UniProtKB-EC"/>
</dbReference>
<evidence type="ECO:0000313" key="8">
    <source>
        <dbReference type="Proteomes" id="UP000824267"/>
    </source>
</evidence>
<feature type="domain" description="NTP pyrophosphohydrolase MazG-like" evidence="6">
    <location>
        <begin position="148"/>
        <end position="208"/>
    </location>
</feature>
<reference evidence="7" key="2">
    <citation type="submission" date="2021-04" db="EMBL/GenBank/DDBJ databases">
        <authorList>
            <person name="Gilroy R."/>
        </authorList>
    </citation>
    <scope>NUCLEOTIDE SEQUENCE</scope>
    <source>
        <strain evidence="7">Gambia16-930</strain>
    </source>
</reference>
<keyword evidence="5" id="KW-0175">Coiled coil</keyword>
<dbReference type="CDD" id="cd11529">
    <property type="entry name" value="NTP-PPase_MazG_Cterm"/>
    <property type="match status" value="1"/>
</dbReference>
<dbReference type="Pfam" id="PF03819">
    <property type="entry name" value="MazG"/>
    <property type="match status" value="2"/>
</dbReference>
<evidence type="ECO:0000256" key="3">
    <source>
        <dbReference type="ARBA" id="ARBA00066372"/>
    </source>
</evidence>
<dbReference type="PANTHER" id="PTHR30522">
    <property type="entry name" value="NUCLEOSIDE TRIPHOSPHATE PYROPHOSPHOHYDROLASE"/>
    <property type="match status" value="1"/>
</dbReference>
<dbReference type="PANTHER" id="PTHR30522:SF0">
    <property type="entry name" value="NUCLEOSIDE TRIPHOSPHATE PYROPHOSPHOHYDROLASE"/>
    <property type="match status" value="1"/>
</dbReference>
<organism evidence="7 8">
    <name type="scientific">Candidatus Onthomorpha intestinigallinarum</name>
    <dbReference type="NCBI Taxonomy" id="2840880"/>
    <lineage>
        <taxon>Bacteria</taxon>
        <taxon>Pseudomonadati</taxon>
        <taxon>Bacteroidota</taxon>
        <taxon>Bacteroidia</taxon>
        <taxon>Bacteroidales</taxon>
        <taxon>Candidatus Onthomorpha</taxon>
    </lineage>
</organism>
<comment type="similarity">
    <text evidence="2">Belongs to the nucleoside triphosphate pyrophosphohydrolase family.</text>
</comment>
<dbReference type="Proteomes" id="UP000824267">
    <property type="component" value="Unassembled WGS sequence"/>
</dbReference>
<dbReference type="GO" id="GO:0006203">
    <property type="term" value="P:dGTP catabolic process"/>
    <property type="evidence" value="ECO:0007669"/>
    <property type="project" value="TreeGrafter"/>
</dbReference>
<evidence type="ECO:0000313" key="7">
    <source>
        <dbReference type="EMBL" id="HIW87139.1"/>
    </source>
</evidence>
<dbReference type="GO" id="GO:0046052">
    <property type="term" value="P:UTP catabolic process"/>
    <property type="evidence" value="ECO:0007669"/>
    <property type="project" value="TreeGrafter"/>
</dbReference>
<dbReference type="Gene3D" id="1.10.287.1080">
    <property type="entry name" value="MazG-like"/>
    <property type="match status" value="2"/>
</dbReference>
<dbReference type="GO" id="GO:0046061">
    <property type="term" value="P:dATP catabolic process"/>
    <property type="evidence" value="ECO:0007669"/>
    <property type="project" value="TreeGrafter"/>
</dbReference>
<dbReference type="NCBIfam" id="TIGR00444">
    <property type="entry name" value="mazG"/>
    <property type="match status" value="1"/>
</dbReference>
<accession>A0A9D1RFW6</accession>
<dbReference type="SUPFAM" id="SSF101386">
    <property type="entry name" value="all-alpha NTP pyrophosphatases"/>
    <property type="match status" value="2"/>
</dbReference>
<feature type="domain" description="NTP pyrophosphohydrolase MazG-like" evidence="6">
    <location>
        <begin position="14"/>
        <end position="86"/>
    </location>
</feature>
<dbReference type="InterPro" id="IPR048011">
    <property type="entry name" value="NTP-PPase_MazG-like_C"/>
</dbReference>
<dbReference type="FunFam" id="1.10.287.1080:FF:000001">
    <property type="entry name" value="Nucleoside triphosphate pyrophosphohydrolase"/>
    <property type="match status" value="1"/>
</dbReference>
<evidence type="ECO:0000259" key="6">
    <source>
        <dbReference type="Pfam" id="PF03819"/>
    </source>
</evidence>
<gene>
    <name evidence="7" type="primary">mazG</name>
    <name evidence="7" type="ORF">IAC47_02565</name>
</gene>
<dbReference type="InterPro" id="IPR048015">
    <property type="entry name" value="NTP-PPase_MazG-like_N"/>
</dbReference>
<evidence type="ECO:0000256" key="5">
    <source>
        <dbReference type="SAM" id="Coils"/>
    </source>
</evidence>
<dbReference type="EMBL" id="DXGG01000085">
    <property type="protein sequence ID" value="HIW87139.1"/>
    <property type="molecule type" value="Genomic_DNA"/>
</dbReference>
<proteinExistence type="inferred from homology"/>
<dbReference type="FunFam" id="1.10.287.1080:FF:000003">
    <property type="entry name" value="Nucleoside triphosphate pyrophosphohydrolase"/>
    <property type="match status" value="1"/>
</dbReference>
<keyword evidence="7" id="KW-0378">Hydrolase</keyword>
<dbReference type="GO" id="GO:0006950">
    <property type="term" value="P:response to stress"/>
    <property type="evidence" value="ECO:0007669"/>
    <property type="project" value="UniProtKB-ARBA"/>
</dbReference>
<dbReference type="CDD" id="cd11528">
    <property type="entry name" value="NTP-PPase_MazG_Nterm"/>
    <property type="match status" value="1"/>
</dbReference>
<protein>
    <recommendedName>
        <fullName evidence="4">Nucleoside triphosphate pyrophosphohydrolase</fullName>
        <ecNumber evidence="3">3.6.1.8</ecNumber>
    </recommendedName>
</protein>
<dbReference type="NCBIfam" id="NF007113">
    <property type="entry name" value="PRK09562.1"/>
    <property type="match status" value="1"/>
</dbReference>
<dbReference type="GO" id="GO:0046047">
    <property type="term" value="P:TTP catabolic process"/>
    <property type="evidence" value="ECO:0007669"/>
    <property type="project" value="TreeGrafter"/>
</dbReference>
<comment type="caution">
    <text evidence="7">The sequence shown here is derived from an EMBL/GenBank/DDBJ whole genome shotgun (WGS) entry which is preliminary data.</text>
</comment>
<feature type="coiled-coil region" evidence="5">
    <location>
        <begin position="142"/>
        <end position="169"/>
    </location>
</feature>
<evidence type="ECO:0000256" key="2">
    <source>
        <dbReference type="ARBA" id="ARBA00061115"/>
    </source>
</evidence>
<sequence length="245" mass="28662">MDELRTKCPWDSKQTMLSLKPNTIEEVYELAQAVEEEDYSEIKKELGDLLLHVVFYAKIADEKGAFDINDVTEELCGKLIRRHPHIYGDVKAETAQDVKKTWEQIKMTEGRKSVFSGVPKALDAIIKAYRIQEKAAGVGFDWKNTEEVWEKVEEEIEELHKEVETKNSKEKISEEFGDVLFAMINYSRFIGVSPEHALEQANRKFMRRFEYMERQAAKEGKRIQQMTIEQMEDLWCEAKQKEKQS</sequence>
<dbReference type="InterPro" id="IPR011551">
    <property type="entry name" value="NTP_PyrPHydrolase_MazG"/>
</dbReference>
<name>A0A9D1RFW6_9BACT</name>
<dbReference type="InterPro" id="IPR004518">
    <property type="entry name" value="MazG-like_dom"/>
</dbReference>
<dbReference type="EC" id="3.6.1.8" evidence="3"/>
<dbReference type="GO" id="GO:0046076">
    <property type="term" value="P:dTTP catabolic process"/>
    <property type="evidence" value="ECO:0007669"/>
    <property type="project" value="TreeGrafter"/>
</dbReference>
<comment type="catalytic activity">
    <reaction evidence="1">
        <text>ATP + H2O = AMP + diphosphate + H(+)</text>
        <dbReference type="Rhea" id="RHEA:14245"/>
        <dbReference type="ChEBI" id="CHEBI:15377"/>
        <dbReference type="ChEBI" id="CHEBI:15378"/>
        <dbReference type="ChEBI" id="CHEBI:30616"/>
        <dbReference type="ChEBI" id="CHEBI:33019"/>
        <dbReference type="ChEBI" id="CHEBI:456215"/>
        <dbReference type="EC" id="3.6.1.8"/>
    </reaction>
</comment>
<evidence type="ECO:0000256" key="1">
    <source>
        <dbReference type="ARBA" id="ARBA00052141"/>
    </source>
</evidence>